<keyword evidence="2" id="KW-0282">Flagellum</keyword>
<sequence>MNIQSINVVPQELGRTEPAPVAPVQPVTLSPDAGRQDLAAPQPEKSAPPKPEAVKEAVRGVNEALRMLSRSIEFSVDEDTGRQLVKVVDQETKQVLRQIPSEEMLAIAKGLDRLVGLLIRDKA</sequence>
<feature type="region of interest" description="Disordered" evidence="1">
    <location>
        <begin position="1"/>
        <end position="54"/>
    </location>
</feature>
<reference evidence="2 3" key="1">
    <citation type="submission" date="2024-04" db="EMBL/GenBank/DDBJ databases">
        <authorList>
            <person name="Abashina T."/>
            <person name="Shaikin A."/>
        </authorList>
    </citation>
    <scope>NUCLEOTIDE SEQUENCE [LARGE SCALE GENOMIC DNA]</scope>
    <source>
        <strain evidence="2 3">AAFK</strain>
    </source>
</reference>
<gene>
    <name evidence="2" type="ORF">WOB96_12490</name>
</gene>
<dbReference type="SUPFAM" id="SSF160214">
    <property type="entry name" value="FlaG-like"/>
    <property type="match status" value="1"/>
</dbReference>
<dbReference type="RefSeq" id="WP_341371628.1">
    <property type="nucleotide sequence ID" value="NZ_JBBPCO010000013.1"/>
</dbReference>
<name>A0ABU9DCV9_9PROT</name>
<protein>
    <submittedName>
        <fullName evidence="2">Flagellar protein FlaG</fullName>
    </submittedName>
</protein>
<keyword evidence="3" id="KW-1185">Reference proteome</keyword>
<dbReference type="PANTHER" id="PTHR37166">
    <property type="entry name" value="PROTEIN FLAG"/>
    <property type="match status" value="1"/>
</dbReference>
<comment type="caution">
    <text evidence="2">The sequence shown here is derived from an EMBL/GenBank/DDBJ whole genome shotgun (WGS) entry which is preliminary data.</text>
</comment>
<accession>A0ABU9DCV9</accession>
<keyword evidence="2" id="KW-0969">Cilium</keyword>
<dbReference type="EMBL" id="JBBPCO010000013">
    <property type="protein sequence ID" value="MEK8090573.1"/>
    <property type="molecule type" value="Genomic_DNA"/>
</dbReference>
<dbReference type="InterPro" id="IPR005186">
    <property type="entry name" value="FlaG"/>
</dbReference>
<proteinExistence type="predicted"/>
<evidence type="ECO:0000313" key="2">
    <source>
        <dbReference type="EMBL" id="MEK8090573.1"/>
    </source>
</evidence>
<dbReference type="Gene3D" id="3.30.160.170">
    <property type="entry name" value="FlaG-like"/>
    <property type="match status" value="1"/>
</dbReference>
<dbReference type="Proteomes" id="UP001446205">
    <property type="component" value="Unassembled WGS sequence"/>
</dbReference>
<organism evidence="2 3">
    <name type="scientific">Thermithiobacillus plumbiphilus</name>
    <dbReference type="NCBI Taxonomy" id="1729899"/>
    <lineage>
        <taxon>Bacteria</taxon>
        <taxon>Pseudomonadati</taxon>
        <taxon>Pseudomonadota</taxon>
        <taxon>Acidithiobacillia</taxon>
        <taxon>Acidithiobacillales</taxon>
        <taxon>Thermithiobacillaceae</taxon>
        <taxon>Thermithiobacillus</taxon>
    </lineage>
</organism>
<dbReference type="Pfam" id="PF03646">
    <property type="entry name" value="FlaG"/>
    <property type="match status" value="1"/>
</dbReference>
<evidence type="ECO:0000256" key="1">
    <source>
        <dbReference type="SAM" id="MobiDB-lite"/>
    </source>
</evidence>
<evidence type="ECO:0000313" key="3">
    <source>
        <dbReference type="Proteomes" id="UP001446205"/>
    </source>
</evidence>
<keyword evidence="2" id="KW-0966">Cell projection</keyword>
<dbReference type="InterPro" id="IPR035924">
    <property type="entry name" value="FlaG-like_sf"/>
</dbReference>
<dbReference type="PANTHER" id="PTHR37166:SF1">
    <property type="entry name" value="PROTEIN FLAG"/>
    <property type="match status" value="1"/>
</dbReference>